<evidence type="ECO:0000313" key="2">
    <source>
        <dbReference type="Proteomes" id="UP000798662"/>
    </source>
</evidence>
<gene>
    <name evidence="1" type="ORF">I4F81_002846</name>
</gene>
<reference evidence="1" key="1">
    <citation type="submission" date="2019-11" db="EMBL/GenBank/DDBJ databases">
        <title>Nori genome reveals adaptations in red seaweeds to the harsh intertidal environment.</title>
        <authorList>
            <person name="Wang D."/>
            <person name="Mao Y."/>
        </authorList>
    </citation>
    <scope>NUCLEOTIDE SEQUENCE</scope>
    <source>
        <tissue evidence="1">Gametophyte</tissue>
    </source>
</reference>
<name>A0ACC3BQY5_PYRYE</name>
<sequence>MADRVPSARVGLGLAGASISRIGSAITARELNAALAGTVVNPLFALSVNNNYRSRRVGDSAVVALPAGPIAGVTAEVLDETDEAVAGERAVLRAQLRAALRLASAAGLLDGVLASPADSFPPGRTAVWDTLDEVVAAVFGWQVVLARRSVGAVPIEEVVARRLYRDGPMVPVAGVLGHLLPAPLPPSAHVLESDEDYFVWLADWLRAAVAGSANPTGRTQMATLQADAAVRHVLRLVQLGSMGLDAALMLAGVDPPVDPEARRQVLSGLCKGVTEALLPDALSRDFTRRFFSANDRRRVARLSRQVQAGVLDTLRSTLWLHPRARREMMRKMAAARTYAGGPRLPDAYADVVIPRGLSNSTYAEGLVSVGGANRRRLWAALYHPAAADAWGNPNFPTLAFQANAAYTPLRNALYVNAAMIGWPVFPTSPALAGALPTAIEYGALGSLIGHE</sequence>
<dbReference type="Proteomes" id="UP000798662">
    <property type="component" value="Chromosome 1"/>
</dbReference>
<accession>A0ACC3BQY5</accession>
<protein>
    <submittedName>
        <fullName evidence="1">Uncharacterized protein</fullName>
    </submittedName>
</protein>
<keyword evidence="2" id="KW-1185">Reference proteome</keyword>
<dbReference type="EMBL" id="CM020618">
    <property type="protein sequence ID" value="KAK1860257.1"/>
    <property type="molecule type" value="Genomic_DNA"/>
</dbReference>
<evidence type="ECO:0000313" key="1">
    <source>
        <dbReference type="EMBL" id="KAK1860257.1"/>
    </source>
</evidence>
<proteinExistence type="predicted"/>
<comment type="caution">
    <text evidence="1">The sequence shown here is derived from an EMBL/GenBank/DDBJ whole genome shotgun (WGS) entry which is preliminary data.</text>
</comment>
<organism evidence="1 2">
    <name type="scientific">Pyropia yezoensis</name>
    <name type="common">Susabi-nori</name>
    <name type="synonym">Porphyra yezoensis</name>
    <dbReference type="NCBI Taxonomy" id="2788"/>
    <lineage>
        <taxon>Eukaryota</taxon>
        <taxon>Rhodophyta</taxon>
        <taxon>Bangiophyceae</taxon>
        <taxon>Bangiales</taxon>
        <taxon>Bangiaceae</taxon>
        <taxon>Pyropia</taxon>
    </lineage>
</organism>